<dbReference type="Proteomes" id="UP000238312">
    <property type="component" value="Unassembled WGS sequence"/>
</dbReference>
<comment type="caution">
    <text evidence="1">The sequence shown here is derived from an EMBL/GenBank/DDBJ whole genome shotgun (WGS) entry which is preliminary data.</text>
</comment>
<dbReference type="EMBL" id="PVNG01000045">
    <property type="protein sequence ID" value="PRX46330.1"/>
    <property type="molecule type" value="Genomic_DNA"/>
</dbReference>
<proteinExistence type="predicted"/>
<sequence>MTFNHRLSPSHGAHSLTSVVHRVCRHALPDAPAVRTGDLAVDGGLRIWLDTTATGVSSPWAALHRIQHQLQLLGLHAELERDAQGLVVLGWSSRLLTHRARLLRMALQGRLSDYSATAQTVVALSARLWEQPGRSSGESIAAAAFNHIRERLRWPGWLADVDGWRRHSDLAEHQTLLAQVIGLEARAAQACEGHLVSARLLAMSMWHEIDRTGDCRGAAHRVLTAAAPWLRAGRLLTYAAADQAGDPPALVAGGPAAGLTERLIAVSVINHGRWPETSPRWS</sequence>
<reference evidence="1 2" key="1">
    <citation type="submission" date="2018-03" db="EMBL/GenBank/DDBJ databases">
        <title>Genomic Encyclopedia of Type Strains, Phase III (KMG-III): the genomes of soil and plant-associated and newly described type strains.</title>
        <authorList>
            <person name="Whitman W."/>
        </authorList>
    </citation>
    <scope>NUCLEOTIDE SEQUENCE [LARGE SCALE GENOMIC DNA]</scope>
    <source>
        <strain evidence="1 2">CGMCC 4.7104</strain>
    </source>
</reference>
<evidence type="ECO:0000313" key="2">
    <source>
        <dbReference type="Proteomes" id="UP000238312"/>
    </source>
</evidence>
<accession>A0A2T0LS10</accession>
<dbReference type="AlphaFoldDB" id="A0A2T0LS10"/>
<organism evidence="1 2">
    <name type="scientific">Nonomuraea fuscirosea</name>
    <dbReference type="NCBI Taxonomy" id="1291556"/>
    <lineage>
        <taxon>Bacteria</taxon>
        <taxon>Bacillati</taxon>
        <taxon>Actinomycetota</taxon>
        <taxon>Actinomycetes</taxon>
        <taxon>Streptosporangiales</taxon>
        <taxon>Streptosporangiaceae</taxon>
        <taxon>Nonomuraea</taxon>
    </lineage>
</organism>
<dbReference type="OrthoDB" id="3521917at2"/>
<protein>
    <submittedName>
        <fullName evidence="1">Uncharacterized protein</fullName>
    </submittedName>
</protein>
<evidence type="ECO:0000313" key="1">
    <source>
        <dbReference type="EMBL" id="PRX46330.1"/>
    </source>
</evidence>
<dbReference type="RefSeq" id="WP_146178703.1">
    <property type="nucleotide sequence ID" value="NZ_JBFAIL010000042.1"/>
</dbReference>
<keyword evidence="2" id="KW-1185">Reference proteome</keyword>
<name>A0A2T0LS10_9ACTN</name>
<gene>
    <name evidence="1" type="ORF">B0I32_14519</name>
</gene>